<dbReference type="EMBL" id="PDWW01000001">
    <property type="protein sequence ID" value="KAF1727384.1"/>
    <property type="molecule type" value="Genomic_DNA"/>
</dbReference>
<organism evidence="1 2">
    <name type="scientific">Pseudoxanthomonas japonensis</name>
    <dbReference type="NCBI Taxonomy" id="69284"/>
    <lineage>
        <taxon>Bacteria</taxon>
        <taxon>Pseudomonadati</taxon>
        <taxon>Pseudomonadota</taxon>
        <taxon>Gammaproteobacteria</taxon>
        <taxon>Lysobacterales</taxon>
        <taxon>Lysobacteraceae</taxon>
        <taxon>Pseudoxanthomonas</taxon>
    </lineage>
</organism>
<comment type="caution">
    <text evidence="1">The sequence shown here is derived from an EMBL/GenBank/DDBJ whole genome shotgun (WGS) entry which is preliminary data.</text>
</comment>
<gene>
    <name evidence="1" type="ORF">CSC78_00755</name>
</gene>
<evidence type="ECO:0008006" key="3">
    <source>
        <dbReference type="Google" id="ProtNLM"/>
    </source>
</evidence>
<accession>A0ABQ6ZLZ5</accession>
<dbReference type="RefSeq" id="WP_162335998.1">
    <property type="nucleotide sequence ID" value="NZ_JBHSRQ010000007.1"/>
</dbReference>
<name>A0ABQ6ZLZ5_9GAMM</name>
<keyword evidence="2" id="KW-1185">Reference proteome</keyword>
<proteinExistence type="predicted"/>
<dbReference type="Proteomes" id="UP000781710">
    <property type="component" value="Unassembled WGS sequence"/>
</dbReference>
<sequence>MTAPSLLVAVLALSPGADNRFPHTVPPLEVSPDPIGDCARWRLKPFVNPYGIQQLWPLVEAPSQELMLAQERPLSDTGEVADGYAHFVHIDAAARAVYVIEQGGFAGTTKVYGPLPLPRCTPSIETPQR</sequence>
<reference evidence="1 2" key="1">
    <citation type="submission" date="2017-10" db="EMBL/GenBank/DDBJ databases">
        <title>Whole genome sequencing of members of genus Pseudoxanthomonas.</title>
        <authorList>
            <person name="Kumar S."/>
            <person name="Bansal K."/>
            <person name="Kaur A."/>
            <person name="Patil P."/>
            <person name="Sharma S."/>
            <person name="Patil P.B."/>
        </authorList>
    </citation>
    <scope>NUCLEOTIDE SEQUENCE [LARGE SCALE GENOMIC DNA]</scope>
    <source>
        <strain evidence="1 2">DSM 17109</strain>
    </source>
</reference>
<evidence type="ECO:0000313" key="1">
    <source>
        <dbReference type="EMBL" id="KAF1727384.1"/>
    </source>
</evidence>
<evidence type="ECO:0000313" key="2">
    <source>
        <dbReference type="Proteomes" id="UP000781710"/>
    </source>
</evidence>
<protein>
    <recommendedName>
        <fullName evidence="3">Secreted protein</fullName>
    </recommendedName>
</protein>